<protein>
    <submittedName>
        <fullName evidence="1">Excreted virulence factor EspC (Type VII ESX diderm)</fullName>
    </submittedName>
</protein>
<evidence type="ECO:0000313" key="1">
    <source>
        <dbReference type="EMBL" id="TQL57961.1"/>
    </source>
</evidence>
<proteinExistence type="predicted"/>
<comment type="caution">
    <text evidence="1">The sequence shown here is derived from an EMBL/GenBank/DDBJ whole genome shotgun (WGS) entry which is preliminary data.</text>
</comment>
<dbReference type="GO" id="GO:0009306">
    <property type="term" value="P:protein secretion"/>
    <property type="evidence" value="ECO:0007669"/>
    <property type="project" value="InterPro"/>
</dbReference>
<dbReference type="InterPro" id="IPR022536">
    <property type="entry name" value="EspC"/>
</dbReference>
<reference evidence="1 2" key="1">
    <citation type="submission" date="2019-06" db="EMBL/GenBank/DDBJ databases">
        <title>Sequencing the genomes of 1000 actinobacteria strains.</title>
        <authorList>
            <person name="Klenk H.-P."/>
        </authorList>
    </citation>
    <scope>NUCLEOTIDE SEQUENCE [LARGE SCALE GENOMIC DNA]</scope>
    <source>
        <strain evidence="1 2">DSM 8251</strain>
    </source>
</reference>
<accession>A0A542ZCF3</accession>
<name>A0A542ZCF3_9ACTN</name>
<dbReference type="OrthoDB" id="3385501at2"/>
<dbReference type="Pfam" id="PF10824">
    <property type="entry name" value="T7SS_ESX_EspC"/>
    <property type="match status" value="1"/>
</dbReference>
<keyword evidence="2" id="KW-1185">Reference proteome</keyword>
<gene>
    <name evidence="1" type="ORF">FB460_1809</name>
</gene>
<organism evidence="1 2">
    <name type="scientific">Propioniferax innocua</name>
    <dbReference type="NCBI Taxonomy" id="1753"/>
    <lineage>
        <taxon>Bacteria</taxon>
        <taxon>Bacillati</taxon>
        <taxon>Actinomycetota</taxon>
        <taxon>Actinomycetes</taxon>
        <taxon>Propionibacteriales</taxon>
        <taxon>Propionibacteriaceae</taxon>
        <taxon>Propioniferax</taxon>
    </lineage>
</organism>
<dbReference type="Proteomes" id="UP000316196">
    <property type="component" value="Unassembled WGS sequence"/>
</dbReference>
<dbReference type="EMBL" id="VFOR01000002">
    <property type="protein sequence ID" value="TQL57961.1"/>
    <property type="molecule type" value="Genomic_DNA"/>
</dbReference>
<evidence type="ECO:0000313" key="2">
    <source>
        <dbReference type="Proteomes" id="UP000316196"/>
    </source>
</evidence>
<sequence length="109" mass="11652">MADQIEFNIEEMRAHAQRLDGLATRAEDANTNAQGLAQGAGFDLYGLMCSPILVPILQIAEAANVGALQALTDVMSGRRDTFDSTATAYEGTEEYAKQLAEDAVRGVES</sequence>
<dbReference type="AlphaFoldDB" id="A0A542ZCF3"/>
<dbReference type="RefSeq" id="WP_142093774.1">
    <property type="nucleotide sequence ID" value="NZ_BAAAMD010000004.1"/>
</dbReference>